<dbReference type="Gene3D" id="2.40.70.10">
    <property type="entry name" value="Acid Proteases"/>
    <property type="match status" value="1"/>
</dbReference>
<reference evidence="1" key="2">
    <citation type="journal article" date="2022" name="Microbiol. Resour. Announc.">
        <title>Metagenome Sequencing to Explore Phylogenomics of Terrestrial Cyanobacteria.</title>
        <authorList>
            <person name="Ward R.D."/>
            <person name="Stajich J.E."/>
            <person name="Johansen J.R."/>
            <person name="Huntemann M."/>
            <person name="Clum A."/>
            <person name="Foster B."/>
            <person name="Foster B."/>
            <person name="Roux S."/>
            <person name="Palaniappan K."/>
            <person name="Varghese N."/>
            <person name="Mukherjee S."/>
            <person name="Reddy T.B.K."/>
            <person name="Daum C."/>
            <person name="Copeland A."/>
            <person name="Chen I.A."/>
            <person name="Ivanova N.N."/>
            <person name="Kyrpides N.C."/>
            <person name="Shapiro N."/>
            <person name="Eloe-Fadrosh E.A."/>
            <person name="Pietrasiak N."/>
        </authorList>
    </citation>
    <scope>NUCLEOTIDE SEQUENCE</scope>
    <source>
        <strain evidence="1">GSE-NOS-MK-12-04C</strain>
    </source>
</reference>
<protein>
    <submittedName>
        <fullName evidence="1">Aspartyl protease</fullName>
    </submittedName>
</protein>
<sequence length="126" mass="14222">MITGWFGDEDALFFEVELITSDGLELAVDAMFDTGFSGWLAINEQDLQGLDWIYVQTRVQQTAQGEADFKIYAGLVRIDGQEFEIPVHVGQGIPEILLGRQWLKIRRLLVDMPSGILTLAECTMER</sequence>
<keyword evidence="1" id="KW-0378">Hydrolase</keyword>
<comment type="caution">
    <text evidence="1">The sequence shown here is derived from an EMBL/GenBank/DDBJ whole genome shotgun (WGS) entry which is preliminary data.</text>
</comment>
<dbReference type="Proteomes" id="UP000729701">
    <property type="component" value="Unassembled WGS sequence"/>
</dbReference>
<evidence type="ECO:0000313" key="2">
    <source>
        <dbReference type="Proteomes" id="UP000729701"/>
    </source>
</evidence>
<organism evidence="1 2">
    <name type="scientific">Cyanomargarita calcarea GSE-NOS-MK-12-04C</name>
    <dbReference type="NCBI Taxonomy" id="2839659"/>
    <lineage>
        <taxon>Bacteria</taxon>
        <taxon>Bacillati</taxon>
        <taxon>Cyanobacteriota</taxon>
        <taxon>Cyanophyceae</taxon>
        <taxon>Nostocales</taxon>
        <taxon>Cyanomargaritaceae</taxon>
        <taxon>Cyanomargarita</taxon>
    </lineage>
</organism>
<dbReference type="AlphaFoldDB" id="A0A951QTR9"/>
<dbReference type="EMBL" id="JAHHGZ010000033">
    <property type="protein sequence ID" value="MBW4670660.1"/>
    <property type="molecule type" value="Genomic_DNA"/>
</dbReference>
<proteinExistence type="predicted"/>
<evidence type="ECO:0000313" key="1">
    <source>
        <dbReference type="EMBL" id="MBW4670660.1"/>
    </source>
</evidence>
<dbReference type="GO" id="GO:0008233">
    <property type="term" value="F:peptidase activity"/>
    <property type="evidence" value="ECO:0007669"/>
    <property type="project" value="UniProtKB-KW"/>
</dbReference>
<name>A0A951QTR9_9CYAN</name>
<gene>
    <name evidence="1" type="ORF">KME60_25375</name>
</gene>
<accession>A0A951QTR9</accession>
<keyword evidence="1" id="KW-0645">Protease</keyword>
<reference evidence="1" key="1">
    <citation type="submission" date="2021-05" db="EMBL/GenBank/DDBJ databases">
        <authorList>
            <person name="Pietrasiak N."/>
            <person name="Ward R."/>
            <person name="Stajich J.E."/>
            <person name="Kurbessoian T."/>
        </authorList>
    </citation>
    <scope>NUCLEOTIDE SEQUENCE</scope>
    <source>
        <strain evidence="1">GSE-NOS-MK-12-04C</strain>
    </source>
</reference>
<dbReference type="GO" id="GO:0006508">
    <property type="term" value="P:proteolysis"/>
    <property type="evidence" value="ECO:0007669"/>
    <property type="project" value="UniProtKB-KW"/>
</dbReference>
<dbReference type="InterPro" id="IPR021109">
    <property type="entry name" value="Peptidase_aspartic_dom_sf"/>
</dbReference>